<dbReference type="EMBL" id="BMAU01021244">
    <property type="protein sequence ID" value="GFY04394.1"/>
    <property type="molecule type" value="Genomic_DNA"/>
</dbReference>
<reference evidence="1" key="1">
    <citation type="submission" date="2020-08" db="EMBL/GenBank/DDBJ databases">
        <title>Multicomponent nature underlies the extraordinary mechanical properties of spider dragline silk.</title>
        <authorList>
            <person name="Kono N."/>
            <person name="Nakamura H."/>
            <person name="Mori M."/>
            <person name="Yoshida Y."/>
            <person name="Ohtoshi R."/>
            <person name="Malay A.D."/>
            <person name="Moran D.A.P."/>
            <person name="Tomita M."/>
            <person name="Numata K."/>
            <person name="Arakawa K."/>
        </authorList>
    </citation>
    <scope>NUCLEOTIDE SEQUENCE</scope>
</reference>
<dbReference type="AlphaFoldDB" id="A0A8X6S049"/>
<keyword evidence="2" id="KW-1185">Reference proteome</keyword>
<proteinExistence type="predicted"/>
<evidence type="ECO:0000313" key="1">
    <source>
        <dbReference type="EMBL" id="GFY04394.1"/>
    </source>
</evidence>
<evidence type="ECO:0000313" key="2">
    <source>
        <dbReference type="Proteomes" id="UP000887159"/>
    </source>
</evidence>
<accession>A0A8X6S049</accession>
<gene>
    <name evidence="1" type="ORF">TNCV_4414821</name>
</gene>
<organism evidence="1 2">
    <name type="scientific">Trichonephila clavipes</name>
    <name type="common">Golden silk orbweaver</name>
    <name type="synonym">Nephila clavipes</name>
    <dbReference type="NCBI Taxonomy" id="2585209"/>
    <lineage>
        <taxon>Eukaryota</taxon>
        <taxon>Metazoa</taxon>
        <taxon>Ecdysozoa</taxon>
        <taxon>Arthropoda</taxon>
        <taxon>Chelicerata</taxon>
        <taxon>Arachnida</taxon>
        <taxon>Araneae</taxon>
        <taxon>Araneomorphae</taxon>
        <taxon>Entelegynae</taxon>
        <taxon>Araneoidea</taxon>
        <taxon>Nephilidae</taxon>
        <taxon>Trichonephila</taxon>
    </lineage>
</organism>
<sequence>MQHENPPTWAGGEPATLVTEGQRQINYATQLDKDSRDASQGLRKRNYETLKDGELEAAEPRVFQINFVQQLFHSE</sequence>
<protein>
    <submittedName>
        <fullName evidence="1">Uncharacterized protein</fullName>
    </submittedName>
</protein>
<name>A0A8X6S049_TRICX</name>
<dbReference type="Proteomes" id="UP000887159">
    <property type="component" value="Unassembled WGS sequence"/>
</dbReference>
<comment type="caution">
    <text evidence="1">The sequence shown here is derived from an EMBL/GenBank/DDBJ whole genome shotgun (WGS) entry which is preliminary data.</text>
</comment>